<dbReference type="AlphaFoldDB" id="A0A438E884"/>
<feature type="compositionally biased region" description="Polar residues" evidence="1">
    <location>
        <begin position="113"/>
        <end position="131"/>
    </location>
</feature>
<feature type="compositionally biased region" description="Polar residues" evidence="1">
    <location>
        <begin position="947"/>
        <end position="956"/>
    </location>
</feature>
<gene>
    <name evidence="2" type="ORF">CK203_072313</name>
</gene>
<feature type="compositionally biased region" description="Polar residues" evidence="1">
    <location>
        <begin position="161"/>
        <end position="171"/>
    </location>
</feature>
<evidence type="ECO:0000313" key="2">
    <source>
        <dbReference type="EMBL" id="RVW43854.1"/>
    </source>
</evidence>
<proteinExistence type="predicted"/>
<protein>
    <submittedName>
        <fullName evidence="2">Uncharacterized protein</fullName>
    </submittedName>
</protein>
<evidence type="ECO:0000313" key="3">
    <source>
        <dbReference type="Proteomes" id="UP000288805"/>
    </source>
</evidence>
<evidence type="ECO:0000256" key="1">
    <source>
        <dbReference type="SAM" id="MobiDB-lite"/>
    </source>
</evidence>
<name>A0A438E884_VITVI</name>
<feature type="region of interest" description="Disordered" evidence="1">
    <location>
        <begin position="344"/>
        <end position="370"/>
    </location>
</feature>
<organism evidence="2 3">
    <name type="scientific">Vitis vinifera</name>
    <name type="common">Grape</name>
    <dbReference type="NCBI Taxonomy" id="29760"/>
    <lineage>
        <taxon>Eukaryota</taxon>
        <taxon>Viridiplantae</taxon>
        <taxon>Streptophyta</taxon>
        <taxon>Embryophyta</taxon>
        <taxon>Tracheophyta</taxon>
        <taxon>Spermatophyta</taxon>
        <taxon>Magnoliopsida</taxon>
        <taxon>eudicotyledons</taxon>
        <taxon>Gunneridae</taxon>
        <taxon>Pentapetalae</taxon>
        <taxon>rosids</taxon>
        <taxon>Vitales</taxon>
        <taxon>Vitaceae</taxon>
        <taxon>Viteae</taxon>
        <taxon>Vitis</taxon>
    </lineage>
</organism>
<reference evidence="2 3" key="1">
    <citation type="journal article" date="2018" name="PLoS Genet.">
        <title>Population sequencing reveals clonal diversity and ancestral inbreeding in the grapevine cultivar Chardonnay.</title>
        <authorList>
            <person name="Roach M.J."/>
            <person name="Johnson D.L."/>
            <person name="Bohlmann J."/>
            <person name="van Vuuren H.J."/>
            <person name="Jones S.J."/>
            <person name="Pretorius I.S."/>
            <person name="Schmidt S.A."/>
            <person name="Borneman A.R."/>
        </authorList>
    </citation>
    <scope>NUCLEOTIDE SEQUENCE [LARGE SCALE GENOMIC DNA]</scope>
    <source>
        <strain evidence="3">cv. Chardonnay</strain>
        <tissue evidence="2">Leaf</tissue>
    </source>
</reference>
<feature type="compositionally biased region" description="Polar residues" evidence="1">
    <location>
        <begin position="1022"/>
        <end position="1038"/>
    </location>
</feature>
<feature type="region of interest" description="Disordered" evidence="1">
    <location>
        <begin position="113"/>
        <end position="181"/>
    </location>
</feature>
<dbReference type="PANTHER" id="PTHR31115">
    <property type="entry name" value="OS05G0107300 PROTEIN"/>
    <property type="match status" value="1"/>
</dbReference>
<feature type="region of interest" description="Disordered" evidence="1">
    <location>
        <begin position="905"/>
        <end position="924"/>
    </location>
</feature>
<accession>A0A438E884</accession>
<feature type="region of interest" description="Disordered" evidence="1">
    <location>
        <begin position="808"/>
        <end position="827"/>
    </location>
</feature>
<feature type="compositionally biased region" description="Basic and acidic residues" evidence="1">
    <location>
        <begin position="132"/>
        <end position="147"/>
    </location>
</feature>
<feature type="compositionally biased region" description="Basic and acidic residues" evidence="1">
    <location>
        <begin position="959"/>
        <end position="975"/>
    </location>
</feature>
<dbReference type="EMBL" id="QGNW01001366">
    <property type="protein sequence ID" value="RVW43854.1"/>
    <property type="molecule type" value="Genomic_DNA"/>
</dbReference>
<sequence>MAWILSCLVKETLLGWHGAFVGKARKKAWQMTPLCIFWIVWKEKNMLAFGNKELSLQRLKNSFVCNLLSWVKVSIVLSPSLLVSFIHWLGSKPGVANGAVGVGKVDSISQQTSLGMRSTIPRTDQDNNSLLNDRRDRPIGSDKERVNLRAVNKANAREDFSSPSPTSNMKMNASARAPRSGSGLLPKAFSIVHRATALNDWEPSHCTNKLSPAVGANNRKRTPSTRSSSPPVAQWAGQRPQKISRTGRRTNLVPIVSSNDETPVLDSVSDIAGNENGLGSARRLSSNSPQQVKLRGDHFSSATLSESEESGAADIKSRDKSKKSDDIDEKAGQTLVLPSRKNRLISEEDLGDGVRRQGRTGRGFPSSRSLVPMAKQLRSAKLGYNKTESKDGRPPTRKLSDRKAYTRQKHTAINAAADFIIGSDDGHEELLAAANAVINPIHAFSNSFWRQMEPFFGFLSDADIAYLKQQGNLESTTPVPLDVDGYNTVANGFGLLEHERDVDTGTETIKLSPGLLTPGTRADDPIPLCQRLITALISEEEYEEFHCSGNENFKFDEHGIGVDLDLEMESNSLNHQSLGNYKISGCAAFNGYRISVSGRSLDNMENDEPESTGIMSNVGDTLNGSFSDHDLMPSIACSEFQYNSMSLNERLLLEIRSIGIFPELVPEKAKMEAEEISEDIRRLEDKHLQQVSKKKDVLSKLLQSASETRELQEKEFEPRALEKLVEWLTTNIWRNFRAHFANGVTCWGPNASGGKSSSSKLAKQAALAFVKRTLERCQKYEDTGKSCFSEPLFRDIFLSASSHLNDTQSADTTVEGESTKPYANPSARSLEVRVSGTSDDGYWGKYKGLCLLLTLSISVSHSHLLTSFGLVLDSDFISAAASMGSQQSPSLTSRLAQNMDKHDVYSSDALQSSEQTTGKEDSWSNRVKKRELLLDDVGGTFGASPSGIGNSLSTSTKGKRSERDRDGKGNSREVLSRNGTTKIGRPALSSVKGERKSKTKPKQKTTQLSASVNGLLGKLSEQPKSGQASVPKLSDTTRSSIAKEKDEFSMDALDEHEAIDLSSLQLPGIDVLGVPDDLDDQEQDLGSWLNIDDDGLQDHDFMGLEIPMDDLSDLNMMV</sequence>
<comment type="caution">
    <text evidence="2">The sequence shown here is derived from an EMBL/GenBank/DDBJ whole genome shotgun (WGS) entry which is preliminary data.</text>
</comment>
<dbReference type="Proteomes" id="UP000288805">
    <property type="component" value="Unassembled WGS sequence"/>
</dbReference>
<dbReference type="PANTHER" id="PTHR31115:SF3">
    <property type="entry name" value="EXPRESSED PROTEIN"/>
    <property type="match status" value="1"/>
</dbReference>
<feature type="region of interest" description="Disordered" evidence="1">
    <location>
        <begin position="385"/>
        <end position="407"/>
    </location>
</feature>
<feature type="region of interest" description="Disordered" evidence="1">
    <location>
        <begin position="202"/>
        <end position="332"/>
    </location>
</feature>
<feature type="compositionally biased region" description="Basic and acidic residues" evidence="1">
    <location>
        <begin position="387"/>
        <end position="404"/>
    </location>
</feature>
<feature type="compositionally biased region" description="Basic and acidic residues" evidence="1">
    <location>
        <begin position="315"/>
        <end position="331"/>
    </location>
</feature>
<feature type="region of interest" description="Disordered" evidence="1">
    <location>
        <begin position="944"/>
        <end position="1038"/>
    </location>
</feature>